<feature type="compositionally biased region" description="Basic residues" evidence="1">
    <location>
        <begin position="69"/>
        <end position="79"/>
    </location>
</feature>
<name>A0ABR8FHH1_9NOST</name>
<organism evidence="2 3">
    <name type="scientific">Anabaena lutea FACHB-196</name>
    <dbReference type="NCBI Taxonomy" id="2692881"/>
    <lineage>
        <taxon>Bacteria</taxon>
        <taxon>Bacillati</taxon>
        <taxon>Cyanobacteriota</taxon>
        <taxon>Cyanophyceae</taxon>
        <taxon>Nostocales</taxon>
        <taxon>Nostocaceae</taxon>
        <taxon>Anabaena</taxon>
    </lineage>
</organism>
<comment type="caution">
    <text evidence="2">The sequence shown here is derived from an EMBL/GenBank/DDBJ whole genome shotgun (WGS) entry which is preliminary data.</text>
</comment>
<dbReference type="Proteomes" id="UP000640531">
    <property type="component" value="Unassembled WGS sequence"/>
</dbReference>
<evidence type="ECO:0000256" key="1">
    <source>
        <dbReference type="SAM" id="MobiDB-lite"/>
    </source>
</evidence>
<proteinExistence type="predicted"/>
<protein>
    <submittedName>
        <fullName evidence="2">Uncharacterized protein</fullName>
    </submittedName>
</protein>
<gene>
    <name evidence="2" type="ORF">H6G59_10675</name>
</gene>
<feature type="region of interest" description="Disordered" evidence="1">
    <location>
        <begin position="64"/>
        <end position="94"/>
    </location>
</feature>
<keyword evidence="3" id="KW-1185">Reference proteome</keyword>
<evidence type="ECO:0000313" key="2">
    <source>
        <dbReference type="EMBL" id="MBD2568359.1"/>
    </source>
</evidence>
<dbReference type="EMBL" id="JACJST010000008">
    <property type="protein sequence ID" value="MBD2568359.1"/>
    <property type="molecule type" value="Genomic_DNA"/>
</dbReference>
<accession>A0ABR8FHH1</accession>
<evidence type="ECO:0000313" key="3">
    <source>
        <dbReference type="Proteomes" id="UP000640531"/>
    </source>
</evidence>
<reference evidence="2 3" key="1">
    <citation type="journal article" date="2020" name="ISME J.">
        <title>Comparative genomics reveals insights into cyanobacterial evolution and habitat adaptation.</title>
        <authorList>
            <person name="Chen M.Y."/>
            <person name="Teng W.K."/>
            <person name="Zhao L."/>
            <person name="Hu C.X."/>
            <person name="Zhou Y.K."/>
            <person name="Han B.P."/>
            <person name="Song L.R."/>
            <person name="Shu W.S."/>
        </authorList>
    </citation>
    <scope>NUCLEOTIDE SEQUENCE [LARGE SCALE GENOMIC DNA]</scope>
    <source>
        <strain evidence="2 3">FACHB-196</strain>
    </source>
</reference>
<sequence length="94" mass="10646">MTSPWRLAARSAIRSAIAQLPPDCDRIQIKKAIDAAYPFGAREYHPYKIWLSERADAFHELGLLDPKKPKPKMPKKKKPPINPDGVVDGQLSLW</sequence>
<dbReference type="RefSeq" id="WP_190714219.1">
    <property type="nucleotide sequence ID" value="NZ_JACJST010000008.1"/>
</dbReference>